<gene>
    <name evidence="3" type="ORF">NOR51B_2874</name>
</gene>
<dbReference type="RefSeq" id="WP_009021662.1">
    <property type="nucleotide sequence ID" value="NZ_DS999411.1"/>
</dbReference>
<name>B8KWW7_9GAMM</name>
<dbReference type="HOGENOM" id="CLU_165255_5_1_6"/>
<proteinExistence type="inferred from homology"/>
<dbReference type="OrthoDB" id="9797352at2"/>
<dbReference type="Gene3D" id="3.30.110.40">
    <property type="entry name" value="TusA-like domain"/>
    <property type="match status" value="1"/>
</dbReference>
<evidence type="ECO:0000256" key="1">
    <source>
        <dbReference type="ARBA" id="ARBA00008984"/>
    </source>
</evidence>
<sequence length="86" mass="9102">MSETADPTADAVTVDARDQRCPMPLLLAKRALMGLDPGAVLVVLATDPGSSRDFAAFAAIAGHQVETNYWSEGVLRHLITKGPLNV</sequence>
<organism evidence="3 4">
    <name type="scientific">Luminiphilus syltensis NOR5-1B</name>
    <dbReference type="NCBI Taxonomy" id="565045"/>
    <lineage>
        <taxon>Bacteria</taxon>
        <taxon>Pseudomonadati</taxon>
        <taxon>Pseudomonadota</taxon>
        <taxon>Gammaproteobacteria</taxon>
        <taxon>Cellvibrionales</taxon>
        <taxon>Halieaceae</taxon>
        <taxon>Luminiphilus</taxon>
    </lineage>
</organism>
<evidence type="ECO:0000313" key="3">
    <source>
        <dbReference type="EMBL" id="EED36921.1"/>
    </source>
</evidence>
<dbReference type="SUPFAM" id="SSF64307">
    <property type="entry name" value="SirA-like"/>
    <property type="match status" value="1"/>
</dbReference>
<dbReference type="Proteomes" id="UP000004699">
    <property type="component" value="Unassembled WGS sequence"/>
</dbReference>
<protein>
    <recommendedName>
        <fullName evidence="2">UPF0033 domain-containing protein</fullName>
    </recommendedName>
</protein>
<dbReference type="CDD" id="cd00291">
    <property type="entry name" value="SirA_YedF_YeeD"/>
    <property type="match status" value="1"/>
</dbReference>
<feature type="domain" description="UPF0033" evidence="2">
    <location>
        <begin position="13"/>
        <end position="81"/>
    </location>
</feature>
<evidence type="ECO:0000313" key="4">
    <source>
        <dbReference type="Proteomes" id="UP000004699"/>
    </source>
</evidence>
<dbReference type="InterPro" id="IPR001455">
    <property type="entry name" value="TusA-like"/>
</dbReference>
<dbReference type="eggNOG" id="COG0425">
    <property type="taxonomic scope" value="Bacteria"/>
</dbReference>
<dbReference type="EMBL" id="DS999411">
    <property type="protein sequence ID" value="EED36921.1"/>
    <property type="molecule type" value="Genomic_DNA"/>
</dbReference>
<dbReference type="PANTHER" id="PTHR33279">
    <property type="entry name" value="SULFUR CARRIER PROTEIN YEDF-RELATED"/>
    <property type="match status" value="1"/>
</dbReference>
<dbReference type="InterPro" id="IPR036868">
    <property type="entry name" value="TusA-like_sf"/>
</dbReference>
<comment type="similarity">
    <text evidence="1">Belongs to the sulfur carrier protein TusA family.</text>
</comment>
<keyword evidence="4" id="KW-1185">Reference proteome</keyword>
<dbReference type="AlphaFoldDB" id="B8KWW7"/>
<dbReference type="STRING" id="565045.NOR51B_2874"/>
<accession>B8KWW7</accession>
<dbReference type="PANTHER" id="PTHR33279:SF2">
    <property type="entry name" value="SULFUR CARRIER PROTEIN TUSA"/>
    <property type="match status" value="1"/>
</dbReference>
<evidence type="ECO:0000259" key="2">
    <source>
        <dbReference type="Pfam" id="PF01206"/>
    </source>
</evidence>
<dbReference type="Pfam" id="PF01206">
    <property type="entry name" value="TusA"/>
    <property type="match status" value="1"/>
</dbReference>
<reference evidence="4" key="1">
    <citation type="journal article" date="2013" name="BMC Microbiol.">
        <title>Taxonomy and evolution of bacteriochlorophyll a-containing members of the OM60/NOR5 clade of marine gammaproteobacteria: description of Luminiphilus syltensis gen. nov., sp. nov., reclassification of Haliea rubra as Pseudohaliea rubra gen. nov., comb. nov., and emendation of Chromatocurvus halotolerans.</title>
        <authorList>
            <person name="Spring S."/>
            <person name="Riedel T."/>
            <person name="Sproer C."/>
            <person name="Yan S."/>
            <person name="Harder J."/>
            <person name="Fuchs B.M."/>
        </authorList>
    </citation>
    <scope>NUCLEOTIDE SEQUENCE [LARGE SCALE GENOMIC DNA]</scope>
    <source>
        <strain evidence="4">NOR51-B</strain>
    </source>
</reference>